<feature type="transmembrane region" description="Helical" evidence="6">
    <location>
        <begin position="315"/>
        <end position="333"/>
    </location>
</feature>
<dbReference type="GO" id="GO:0005886">
    <property type="term" value="C:plasma membrane"/>
    <property type="evidence" value="ECO:0007669"/>
    <property type="project" value="UniProtKB-SubCell"/>
</dbReference>
<sequence>MCGCCCEGKDPGDQKGLLSNPVRHRGCTDIVCLLIFTFFCCGMVFVAVFSVTKGDAFRLVYGTDSYGNTCDEDNSARAIPNVPFSGQNLKGRPYVFFMDIRDPDQSLTVCVNKCPENKLTTREEIFRFSEQTGSLLCRYDLQPVEYFSTNNSKHGPCPNLPVYESKPLLNRCIPVHIRTFQEWISNNIIAYLNKADIFQKVLGDLYASWQEMIALCFVALGFSVLMVLLIRYLASVIVWIIVAAVIIASMVGTAFLWWTYVGFKSLLDKQESLMVPLLEVDINSEQAFLAFAIIASGLTVILLLVLLAMRKRISLVVVLFQEASSCVASVPTMMVQPVLTYFILILYFVYWVIILAYLSTAEHELVSYFWWFHIAGLVWITEFIVACQQFVISSTVAHWYFTKNKKKLGTPILSAIGRLVVYHMGSVAMGAFVITLVKIPRMFLMYLNKKFKNADNWCADFCAKCCCCCLWCLEKCLKYLSANAYTVIAVSGRNFCTSSRRAFNMLVSNAMRVAALNSIGDFLLFLAKLAVMAATGAVGVIWLKSRNDLHFFAIPVLLVCVFAYFVAHCFLSVFEMVVDALFLCFCEDCDMNDGSPDRQYFASKRLMTFVNDSSNALNKLTRRKETTAETEPAQV</sequence>
<evidence type="ECO:0000313" key="8">
    <source>
        <dbReference type="Proteomes" id="UP001374579"/>
    </source>
</evidence>
<protein>
    <recommendedName>
        <fullName evidence="6">Choline transporter-like protein</fullName>
    </recommendedName>
</protein>
<feature type="transmembrane region" description="Helical" evidence="6">
    <location>
        <begin position="30"/>
        <end position="51"/>
    </location>
</feature>
<feature type="transmembrane region" description="Helical" evidence="6">
    <location>
        <begin position="370"/>
        <end position="392"/>
    </location>
</feature>
<evidence type="ECO:0000256" key="3">
    <source>
        <dbReference type="ARBA" id="ARBA00022692"/>
    </source>
</evidence>
<evidence type="ECO:0000313" key="7">
    <source>
        <dbReference type="EMBL" id="KAK7100512.1"/>
    </source>
</evidence>
<feature type="transmembrane region" description="Helical" evidence="6">
    <location>
        <begin position="212"/>
        <end position="230"/>
    </location>
</feature>
<feature type="transmembrane region" description="Helical" evidence="6">
    <location>
        <begin position="339"/>
        <end position="358"/>
    </location>
</feature>
<proteinExistence type="inferred from homology"/>
<keyword evidence="4 6" id="KW-1133">Transmembrane helix</keyword>
<comment type="caution">
    <text evidence="7">The sequence shown here is derived from an EMBL/GenBank/DDBJ whole genome shotgun (WGS) entry which is preliminary data.</text>
</comment>
<evidence type="ECO:0000256" key="2">
    <source>
        <dbReference type="ARBA" id="ARBA00007168"/>
    </source>
</evidence>
<accession>A0AAN9B811</accession>
<evidence type="ECO:0000256" key="4">
    <source>
        <dbReference type="ARBA" id="ARBA00022989"/>
    </source>
</evidence>
<name>A0AAN9B811_9CAEN</name>
<keyword evidence="5 6" id="KW-0472">Membrane</keyword>
<dbReference type="Proteomes" id="UP001374579">
    <property type="component" value="Unassembled WGS sequence"/>
</dbReference>
<keyword evidence="8" id="KW-1185">Reference proteome</keyword>
<comment type="similarity">
    <text evidence="2 6">Belongs to the CTL (choline transporter-like) family.</text>
</comment>
<evidence type="ECO:0000256" key="6">
    <source>
        <dbReference type="RuleBase" id="RU368066"/>
    </source>
</evidence>
<comment type="subcellular location">
    <subcellularLocation>
        <location evidence="6">Cell membrane</location>
        <topology evidence="6">Multi-pass membrane protein</topology>
    </subcellularLocation>
    <subcellularLocation>
        <location evidence="1">Membrane</location>
        <topology evidence="1">Multi-pass membrane protein</topology>
    </subcellularLocation>
</comment>
<dbReference type="EMBL" id="JBAMIC010000011">
    <property type="protein sequence ID" value="KAK7100512.1"/>
    <property type="molecule type" value="Genomic_DNA"/>
</dbReference>
<reference evidence="7 8" key="1">
    <citation type="submission" date="2024-02" db="EMBL/GenBank/DDBJ databases">
        <title>Chromosome-scale genome assembly of the rough periwinkle Littorina saxatilis.</title>
        <authorList>
            <person name="De Jode A."/>
            <person name="Faria R."/>
            <person name="Formenti G."/>
            <person name="Sims Y."/>
            <person name="Smith T.P."/>
            <person name="Tracey A."/>
            <person name="Wood J.M.D."/>
            <person name="Zagrodzka Z.B."/>
            <person name="Johannesson K."/>
            <person name="Butlin R.K."/>
            <person name="Leder E.H."/>
        </authorList>
    </citation>
    <scope>NUCLEOTIDE SEQUENCE [LARGE SCALE GENOMIC DNA]</scope>
    <source>
        <strain evidence="7">Snail1</strain>
        <tissue evidence="7">Muscle</tissue>
    </source>
</reference>
<feature type="transmembrane region" description="Helical" evidence="6">
    <location>
        <begin position="522"/>
        <end position="543"/>
    </location>
</feature>
<organism evidence="7 8">
    <name type="scientific">Littorina saxatilis</name>
    <dbReference type="NCBI Taxonomy" id="31220"/>
    <lineage>
        <taxon>Eukaryota</taxon>
        <taxon>Metazoa</taxon>
        <taxon>Spiralia</taxon>
        <taxon>Lophotrochozoa</taxon>
        <taxon>Mollusca</taxon>
        <taxon>Gastropoda</taxon>
        <taxon>Caenogastropoda</taxon>
        <taxon>Littorinimorpha</taxon>
        <taxon>Littorinoidea</taxon>
        <taxon>Littorinidae</taxon>
        <taxon>Littorina</taxon>
    </lineage>
</organism>
<evidence type="ECO:0000256" key="1">
    <source>
        <dbReference type="ARBA" id="ARBA00004141"/>
    </source>
</evidence>
<gene>
    <name evidence="7" type="ORF">V1264_023454</name>
</gene>
<dbReference type="AlphaFoldDB" id="A0AAN9B811"/>
<dbReference type="PANTHER" id="PTHR12385">
    <property type="entry name" value="CHOLINE TRANSPORTER-LIKE (SLC FAMILY 44)"/>
    <property type="match status" value="1"/>
</dbReference>
<comment type="function">
    <text evidence="6">Choline transporter.</text>
</comment>
<feature type="transmembrane region" description="Helical" evidence="6">
    <location>
        <begin position="412"/>
        <end position="437"/>
    </location>
</feature>
<feature type="transmembrane region" description="Helical" evidence="6">
    <location>
        <begin position="287"/>
        <end position="308"/>
    </location>
</feature>
<evidence type="ECO:0000256" key="5">
    <source>
        <dbReference type="ARBA" id="ARBA00023136"/>
    </source>
</evidence>
<keyword evidence="3 6" id="KW-0812">Transmembrane</keyword>
<dbReference type="PANTHER" id="PTHR12385:SF12">
    <property type="entry name" value="CHOLINE TRANSPORTER-LIKE PROTEIN"/>
    <property type="match status" value="1"/>
</dbReference>
<dbReference type="GO" id="GO:0022857">
    <property type="term" value="F:transmembrane transporter activity"/>
    <property type="evidence" value="ECO:0007669"/>
    <property type="project" value="UniProtKB-UniRule"/>
</dbReference>
<dbReference type="InterPro" id="IPR007603">
    <property type="entry name" value="Choline_transptr-like"/>
</dbReference>
<feature type="transmembrane region" description="Helical" evidence="6">
    <location>
        <begin position="237"/>
        <end position="260"/>
    </location>
</feature>
<feature type="transmembrane region" description="Helical" evidence="6">
    <location>
        <begin position="549"/>
        <end position="571"/>
    </location>
</feature>
<dbReference type="Pfam" id="PF04515">
    <property type="entry name" value="Choline_transpo"/>
    <property type="match status" value="1"/>
</dbReference>